<dbReference type="SUPFAM" id="SSF52091">
    <property type="entry name" value="SpoIIaa-like"/>
    <property type="match status" value="1"/>
</dbReference>
<organism evidence="2 3">
    <name type="scientific">Pseudosulfitobacter pseudonitzschiae</name>
    <dbReference type="NCBI Taxonomy" id="1402135"/>
    <lineage>
        <taxon>Bacteria</taxon>
        <taxon>Pseudomonadati</taxon>
        <taxon>Pseudomonadota</taxon>
        <taxon>Alphaproteobacteria</taxon>
        <taxon>Rhodobacterales</taxon>
        <taxon>Roseobacteraceae</taxon>
        <taxon>Pseudosulfitobacter</taxon>
    </lineage>
</organism>
<name>A0A073J6Q3_9RHOB</name>
<accession>A0A073J6Q3</accession>
<reference evidence="2 3" key="1">
    <citation type="submission" date="2014-01" db="EMBL/GenBank/DDBJ databases">
        <title>Sulfitobacter sp. H3 (MCCC 1A00686) Genome Sequencing.</title>
        <authorList>
            <person name="Lai Q."/>
            <person name="Hong Z."/>
        </authorList>
    </citation>
    <scope>NUCLEOTIDE SEQUENCE [LARGE SCALE GENOMIC DNA]</scope>
    <source>
        <strain evidence="2 3">H3</strain>
    </source>
</reference>
<dbReference type="AlphaFoldDB" id="A0A073J6Q3"/>
<dbReference type="InterPro" id="IPR036513">
    <property type="entry name" value="STAS_dom_sf"/>
</dbReference>
<dbReference type="EMBL" id="JAMD01000001">
    <property type="protein sequence ID" value="KEJ97609.1"/>
    <property type="molecule type" value="Genomic_DNA"/>
</dbReference>
<keyword evidence="3" id="KW-1185">Reference proteome</keyword>
<gene>
    <name evidence="2" type="ORF">SUH3_01090</name>
</gene>
<dbReference type="InterPro" id="IPR058548">
    <property type="entry name" value="MlaB-like_STAS"/>
</dbReference>
<feature type="domain" description="STAS" evidence="1">
    <location>
        <begin position="11"/>
        <end position="89"/>
    </location>
</feature>
<evidence type="ECO:0000313" key="2">
    <source>
        <dbReference type="EMBL" id="KEJ97609.1"/>
    </source>
</evidence>
<dbReference type="GeneID" id="68870143"/>
<protein>
    <recommendedName>
        <fullName evidence="1">STAS domain-containing protein</fullName>
    </recommendedName>
</protein>
<dbReference type="Gene3D" id="3.30.750.24">
    <property type="entry name" value="STAS domain"/>
    <property type="match status" value="1"/>
</dbReference>
<dbReference type="RefSeq" id="WP_037920563.1">
    <property type="nucleotide sequence ID" value="NZ_CP054599.1"/>
</dbReference>
<comment type="caution">
    <text evidence="2">The sequence shown here is derived from an EMBL/GenBank/DDBJ whole genome shotgun (WGS) entry which is preliminary data.</text>
</comment>
<sequence>MADPIVLPPRLDLSSVPAVLTELTARPAGESLVLDAGQVVHFGALGMQVILSAFKTAGDRIQLINVSDKVLEQMRWMGMTPETIAEVVT</sequence>
<dbReference type="InterPro" id="IPR002645">
    <property type="entry name" value="STAS_dom"/>
</dbReference>
<evidence type="ECO:0000259" key="1">
    <source>
        <dbReference type="PROSITE" id="PS50801"/>
    </source>
</evidence>
<dbReference type="Pfam" id="PF13466">
    <property type="entry name" value="STAS_2"/>
    <property type="match status" value="1"/>
</dbReference>
<proteinExistence type="predicted"/>
<dbReference type="OrthoDB" id="7726822at2"/>
<dbReference type="PROSITE" id="PS50801">
    <property type="entry name" value="STAS"/>
    <property type="match status" value="1"/>
</dbReference>
<dbReference type="Proteomes" id="UP000027746">
    <property type="component" value="Unassembled WGS sequence"/>
</dbReference>
<evidence type="ECO:0000313" key="3">
    <source>
        <dbReference type="Proteomes" id="UP000027746"/>
    </source>
</evidence>